<dbReference type="InterPro" id="IPR015421">
    <property type="entry name" value="PyrdxlP-dep_Trfase_major"/>
</dbReference>
<dbReference type="InterPro" id="IPR004839">
    <property type="entry name" value="Aminotransferase_I/II_large"/>
</dbReference>
<dbReference type="InterPro" id="IPR000524">
    <property type="entry name" value="Tscrpt_reg_HTH_GntR"/>
</dbReference>
<dbReference type="SUPFAM" id="SSF46785">
    <property type="entry name" value="Winged helix' DNA-binding domain"/>
    <property type="match status" value="1"/>
</dbReference>
<dbReference type="PROSITE" id="PS50949">
    <property type="entry name" value="HTH_GNTR"/>
    <property type="match status" value="1"/>
</dbReference>
<evidence type="ECO:0000259" key="6">
    <source>
        <dbReference type="PROSITE" id="PS50949"/>
    </source>
</evidence>
<dbReference type="Pfam" id="PF00155">
    <property type="entry name" value="Aminotran_1_2"/>
    <property type="match status" value="1"/>
</dbReference>
<proteinExistence type="inferred from homology"/>
<dbReference type="GO" id="GO:0003677">
    <property type="term" value="F:DNA binding"/>
    <property type="evidence" value="ECO:0007669"/>
    <property type="project" value="UniProtKB-KW"/>
</dbReference>
<keyword evidence="5" id="KW-0804">Transcription</keyword>
<keyword evidence="3" id="KW-0805">Transcription regulation</keyword>
<dbReference type="InterPro" id="IPR036388">
    <property type="entry name" value="WH-like_DNA-bd_sf"/>
</dbReference>
<dbReference type="OrthoDB" id="594134at2"/>
<dbReference type="SUPFAM" id="SSF53383">
    <property type="entry name" value="PLP-dependent transferases"/>
    <property type="match status" value="1"/>
</dbReference>
<dbReference type="InterPro" id="IPR051446">
    <property type="entry name" value="HTH_trans_reg/aminotransferase"/>
</dbReference>
<dbReference type="CDD" id="cd07377">
    <property type="entry name" value="WHTH_GntR"/>
    <property type="match status" value="1"/>
</dbReference>
<dbReference type="CDD" id="cd00609">
    <property type="entry name" value="AAT_like"/>
    <property type="match status" value="1"/>
</dbReference>
<gene>
    <name evidence="7" type="ORF">SGA01_29260</name>
</gene>
<dbReference type="Pfam" id="PF00392">
    <property type="entry name" value="GntR"/>
    <property type="match status" value="1"/>
</dbReference>
<evidence type="ECO:0000256" key="2">
    <source>
        <dbReference type="ARBA" id="ARBA00022898"/>
    </source>
</evidence>
<keyword evidence="8" id="KW-1185">Reference proteome</keyword>
<dbReference type="Gene3D" id="3.40.640.10">
    <property type="entry name" value="Type I PLP-dependent aspartate aminotransferase-like (Major domain)"/>
    <property type="match status" value="1"/>
</dbReference>
<evidence type="ECO:0000256" key="1">
    <source>
        <dbReference type="ARBA" id="ARBA00005384"/>
    </source>
</evidence>
<dbReference type="InterPro" id="IPR036390">
    <property type="entry name" value="WH_DNA-bd_sf"/>
</dbReference>
<dbReference type="GO" id="GO:0003700">
    <property type="term" value="F:DNA-binding transcription factor activity"/>
    <property type="evidence" value="ECO:0007669"/>
    <property type="project" value="InterPro"/>
</dbReference>
<evidence type="ECO:0000313" key="8">
    <source>
        <dbReference type="Proteomes" id="UP000315226"/>
    </source>
</evidence>
<organism evidence="7 8">
    <name type="scientific">Streptomyces gardneri</name>
    <dbReference type="NCBI Taxonomy" id="66892"/>
    <lineage>
        <taxon>Bacteria</taxon>
        <taxon>Bacillati</taxon>
        <taxon>Actinomycetota</taxon>
        <taxon>Actinomycetes</taxon>
        <taxon>Kitasatosporales</taxon>
        <taxon>Streptomycetaceae</taxon>
        <taxon>Streptomyces</taxon>
    </lineage>
</organism>
<dbReference type="PANTHER" id="PTHR46577:SF1">
    <property type="entry name" value="HTH-TYPE TRANSCRIPTIONAL REGULATORY PROTEIN GABR"/>
    <property type="match status" value="1"/>
</dbReference>
<dbReference type="EMBL" id="BJMN01000017">
    <property type="protein sequence ID" value="GEB57321.1"/>
    <property type="molecule type" value="Genomic_DNA"/>
</dbReference>
<evidence type="ECO:0000313" key="7">
    <source>
        <dbReference type="EMBL" id="GEB57321.1"/>
    </source>
</evidence>
<dbReference type="AlphaFoldDB" id="A0A4Y3RHN8"/>
<comment type="caution">
    <text evidence="7">The sequence shown here is derived from an EMBL/GenBank/DDBJ whole genome shotgun (WGS) entry which is preliminary data.</text>
</comment>
<evidence type="ECO:0000256" key="3">
    <source>
        <dbReference type="ARBA" id="ARBA00023015"/>
    </source>
</evidence>
<reference evidence="7 8" key="1">
    <citation type="submission" date="2019-06" db="EMBL/GenBank/DDBJ databases">
        <title>Whole genome shotgun sequence of Streptomyces gardneri NBRC 12865.</title>
        <authorList>
            <person name="Hosoyama A."/>
            <person name="Uohara A."/>
            <person name="Ohji S."/>
            <person name="Ichikawa N."/>
        </authorList>
    </citation>
    <scope>NUCLEOTIDE SEQUENCE [LARGE SCALE GENOMIC DNA]</scope>
    <source>
        <strain evidence="7 8">NBRC 12865</strain>
    </source>
</reference>
<dbReference type="GO" id="GO:0030170">
    <property type="term" value="F:pyridoxal phosphate binding"/>
    <property type="evidence" value="ECO:0007669"/>
    <property type="project" value="InterPro"/>
</dbReference>
<dbReference type="SMART" id="SM00345">
    <property type="entry name" value="HTH_GNTR"/>
    <property type="match status" value="1"/>
</dbReference>
<feature type="domain" description="HTH gntR-type" evidence="6">
    <location>
        <begin position="22"/>
        <end position="90"/>
    </location>
</feature>
<keyword evidence="2" id="KW-0663">Pyridoxal phosphate</keyword>
<dbReference type="PANTHER" id="PTHR46577">
    <property type="entry name" value="HTH-TYPE TRANSCRIPTIONAL REGULATORY PROTEIN GABR"/>
    <property type="match status" value="1"/>
</dbReference>
<dbReference type="RefSeq" id="WP_141296897.1">
    <property type="nucleotide sequence ID" value="NZ_BJMN01000017.1"/>
</dbReference>
<keyword evidence="4" id="KW-0238">DNA-binding</keyword>
<evidence type="ECO:0000256" key="5">
    <source>
        <dbReference type="ARBA" id="ARBA00023163"/>
    </source>
</evidence>
<accession>A0A4Y3RHN8</accession>
<dbReference type="InterPro" id="IPR015424">
    <property type="entry name" value="PyrdxlP-dep_Trfase"/>
</dbReference>
<protein>
    <submittedName>
        <fullName evidence="7">GntR family transcriptional regulator</fullName>
    </submittedName>
</protein>
<dbReference type="Gene3D" id="1.10.10.10">
    <property type="entry name" value="Winged helix-like DNA-binding domain superfamily/Winged helix DNA-binding domain"/>
    <property type="match status" value="1"/>
</dbReference>
<sequence length="492" mass="52670">MPLEWSGLSPDLLLVIDRDSGEPLRSQLELRLRDAIRTGRLQIGERLPSSRELARMLGLSRGLVQDCYAQLQAEGYLVTRVGSATRVAAGAGAPPAPTSPPSAPPRLVADFKWGVPDLSSFPLADWLWATREAARTMPTAALDYGDPRGNVALREVMAGYLRRVRAAAADPERIVICSGYAQGLGLALHALARTGVRTVAYEDPGSPATISSAASWAGLSAIPVPVDERGIDVQALAATDARAVVMTPAHQWPTGVALAPERRLALIEWARSRDAVIIEDDYDAEFRYDREPVGALQGLAADRVISIGTVSKSLAPALRIGWMLCPPALTELIIEHKQLNDRGSPTLDQLALARMIESGRFDRHLRRMRTTYAARRTTLVAALAEHAPEVRVTGLAAGFHAVAHLHGPADEQDLIAAAHARSVGLYGMSTCRSSHATEPVQLILGFGNVGERAITAGITAVGGLLRGRYPASQVRPTLGDDYPATTVRTCST</sequence>
<dbReference type="Proteomes" id="UP000315226">
    <property type="component" value="Unassembled WGS sequence"/>
</dbReference>
<name>A0A4Y3RHN8_9ACTN</name>
<evidence type="ECO:0000256" key="4">
    <source>
        <dbReference type="ARBA" id="ARBA00023125"/>
    </source>
</evidence>
<comment type="similarity">
    <text evidence="1">In the C-terminal section; belongs to the class-I pyridoxal-phosphate-dependent aminotransferase family.</text>
</comment>
<dbReference type="PRINTS" id="PR00035">
    <property type="entry name" value="HTHGNTR"/>
</dbReference>